<reference evidence="2 3" key="1">
    <citation type="submission" date="2024-12" db="EMBL/GenBank/DDBJ databases">
        <title>The unique morphological basis and parallel evolutionary history of personate flowers in Penstemon.</title>
        <authorList>
            <person name="Depatie T.H."/>
            <person name="Wessinger C.A."/>
        </authorList>
    </citation>
    <scope>NUCLEOTIDE SEQUENCE [LARGE SCALE GENOMIC DNA]</scope>
    <source>
        <strain evidence="2">WTNN_2</strain>
        <tissue evidence="2">Leaf</tissue>
    </source>
</reference>
<accession>A0ABD3T9K9</accession>
<name>A0ABD3T9K9_9LAMI</name>
<evidence type="ECO:0000313" key="3">
    <source>
        <dbReference type="Proteomes" id="UP001634393"/>
    </source>
</evidence>
<feature type="region of interest" description="Disordered" evidence="1">
    <location>
        <begin position="13"/>
        <end position="79"/>
    </location>
</feature>
<gene>
    <name evidence="2" type="ORF">ACJIZ3_008350</name>
</gene>
<evidence type="ECO:0000313" key="2">
    <source>
        <dbReference type="EMBL" id="KAL3833614.1"/>
    </source>
</evidence>
<organism evidence="2 3">
    <name type="scientific">Penstemon smallii</name>
    <dbReference type="NCBI Taxonomy" id="265156"/>
    <lineage>
        <taxon>Eukaryota</taxon>
        <taxon>Viridiplantae</taxon>
        <taxon>Streptophyta</taxon>
        <taxon>Embryophyta</taxon>
        <taxon>Tracheophyta</taxon>
        <taxon>Spermatophyta</taxon>
        <taxon>Magnoliopsida</taxon>
        <taxon>eudicotyledons</taxon>
        <taxon>Gunneridae</taxon>
        <taxon>Pentapetalae</taxon>
        <taxon>asterids</taxon>
        <taxon>lamiids</taxon>
        <taxon>Lamiales</taxon>
        <taxon>Plantaginaceae</taxon>
        <taxon>Cheloneae</taxon>
        <taxon>Penstemon</taxon>
    </lineage>
</organism>
<comment type="caution">
    <text evidence="2">The sequence shown here is derived from an EMBL/GenBank/DDBJ whole genome shotgun (WGS) entry which is preliminary data.</text>
</comment>
<keyword evidence="3" id="KW-1185">Reference proteome</keyword>
<proteinExistence type="predicted"/>
<sequence length="240" mass="27398">MHNPFFTSLKQLEKRLKLENHPSPPPLHNSEENIQNTQQTEDLLDTPIYLNENHPAPTPSSHESETPRQFLSNSPDFPHEENYAAVQEPVDNHERRSLDDEIEVLMQLLGLSDSEQPNKMVAHFDSGCEDGFYGRIVGVKGPKSGKEVDRLEGWIKHFMNGEKKEPFRLVHLLLVKAAFVHSGNDSDSSCKGFEFPSTVDEFLQNDPPAYEHLILRKLLQGQYFFHFRSVIRILAGTGHC</sequence>
<dbReference type="AlphaFoldDB" id="A0ABD3T9K9"/>
<protein>
    <submittedName>
        <fullName evidence="2">Uncharacterized protein</fullName>
    </submittedName>
</protein>
<dbReference type="EMBL" id="JBJXBP010000004">
    <property type="protein sequence ID" value="KAL3833614.1"/>
    <property type="molecule type" value="Genomic_DNA"/>
</dbReference>
<evidence type="ECO:0000256" key="1">
    <source>
        <dbReference type="SAM" id="MobiDB-lite"/>
    </source>
</evidence>
<dbReference type="Proteomes" id="UP001634393">
    <property type="component" value="Unassembled WGS sequence"/>
</dbReference>
<feature type="compositionally biased region" description="Polar residues" evidence="1">
    <location>
        <begin position="32"/>
        <end position="41"/>
    </location>
</feature>